<dbReference type="VEuPathDB" id="VectorBase:RSAN_050082"/>
<dbReference type="InterPro" id="IPR000618">
    <property type="entry name" value="Insect_cuticle"/>
</dbReference>
<dbReference type="PANTHER" id="PTHR10380">
    <property type="entry name" value="CUTICLE PROTEIN"/>
    <property type="match status" value="1"/>
</dbReference>
<evidence type="ECO:0000256" key="2">
    <source>
        <dbReference type="PROSITE-ProRule" id="PRU00497"/>
    </source>
</evidence>
<reference evidence="4" key="2">
    <citation type="submission" date="2021-09" db="EMBL/GenBank/DDBJ databases">
        <authorList>
            <person name="Jia N."/>
            <person name="Wang J."/>
            <person name="Shi W."/>
            <person name="Du L."/>
            <person name="Sun Y."/>
            <person name="Zhan W."/>
            <person name="Jiang J."/>
            <person name="Wang Q."/>
            <person name="Zhang B."/>
            <person name="Ji P."/>
            <person name="Sakyi L.B."/>
            <person name="Cui X."/>
            <person name="Yuan T."/>
            <person name="Jiang B."/>
            <person name="Yang W."/>
            <person name="Lam T.T.-Y."/>
            <person name="Chang Q."/>
            <person name="Ding S."/>
            <person name="Wang X."/>
            <person name="Zhu J."/>
            <person name="Ruan X."/>
            <person name="Zhao L."/>
            <person name="Wei J."/>
            <person name="Que T."/>
            <person name="Du C."/>
            <person name="Cheng J."/>
            <person name="Dai P."/>
            <person name="Han X."/>
            <person name="Huang E."/>
            <person name="Gao Y."/>
            <person name="Liu J."/>
            <person name="Shao H."/>
            <person name="Ye R."/>
            <person name="Li L."/>
            <person name="Wei W."/>
            <person name="Wang X."/>
            <person name="Wang C."/>
            <person name="Huo Q."/>
            <person name="Li W."/>
            <person name="Guo W."/>
            <person name="Chen H."/>
            <person name="Chen S."/>
            <person name="Zhou L."/>
            <person name="Zhou L."/>
            <person name="Ni X."/>
            <person name="Tian J."/>
            <person name="Zhou Y."/>
            <person name="Sheng Y."/>
            <person name="Liu T."/>
            <person name="Pan Y."/>
            <person name="Xia L."/>
            <person name="Li J."/>
            <person name="Zhao F."/>
            <person name="Cao W."/>
        </authorList>
    </citation>
    <scope>NUCLEOTIDE SEQUENCE</scope>
    <source>
        <strain evidence="4">Rsan-2018</strain>
        <tissue evidence="4">Larvae</tissue>
    </source>
</reference>
<gene>
    <name evidence="4" type="ORF">HPB52_021647</name>
</gene>
<evidence type="ECO:0000256" key="1">
    <source>
        <dbReference type="ARBA" id="ARBA00022460"/>
    </source>
</evidence>
<evidence type="ECO:0000313" key="4">
    <source>
        <dbReference type="EMBL" id="KAH7963571.1"/>
    </source>
</evidence>
<accession>A0A9D4T1X4</accession>
<protein>
    <recommendedName>
        <fullName evidence="6">Cuticle protein</fullName>
    </recommendedName>
</protein>
<dbReference type="GO" id="GO:0008010">
    <property type="term" value="F:structural constituent of chitin-based larval cuticle"/>
    <property type="evidence" value="ECO:0007669"/>
    <property type="project" value="TreeGrafter"/>
</dbReference>
<dbReference type="EMBL" id="JABSTV010001249">
    <property type="protein sequence ID" value="KAH7963571.1"/>
    <property type="molecule type" value="Genomic_DNA"/>
</dbReference>
<dbReference type="PROSITE" id="PS51155">
    <property type="entry name" value="CHIT_BIND_RR_2"/>
    <property type="match status" value="1"/>
</dbReference>
<dbReference type="PANTHER" id="PTHR10380:SF173">
    <property type="entry name" value="CUTICULAR PROTEIN 47EF, ISOFORM C-RELATED"/>
    <property type="match status" value="1"/>
</dbReference>
<feature type="chain" id="PRO_5039286585" description="Cuticle protein" evidence="3">
    <location>
        <begin position="17"/>
        <end position="169"/>
    </location>
</feature>
<sequence>MFCKIIIVTLAGCVSAGGQFGLQGYGGYYGDPLLASAAGGNFAAAERFYPPQPYNFGYDSVDEFGTQTFRKEKGDASNAKQGSYGYRDAFGMFRRVDYVADANGFRANVQTNEPGTAPGASADAVFDAKPPAASAALIQGAASGHYAHRAHAPAGAAFGGFSGPLPWAG</sequence>
<dbReference type="Proteomes" id="UP000821837">
    <property type="component" value="Chromosome 3"/>
</dbReference>
<keyword evidence="1 2" id="KW-0193">Cuticle</keyword>
<dbReference type="Pfam" id="PF00379">
    <property type="entry name" value="Chitin_bind_4"/>
    <property type="match status" value="1"/>
</dbReference>
<feature type="signal peptide" evidence="3">
    <location>
        <begin position="1"/>
        <end position="16"/>
    </location>
</feature>
<comment type="caution">
    <text evidence="4">The sequence shown here is derived from an EMBL/GenBank/DDBJ whole genome shotgun (WGS) entry which is preliminary data.</text>
</comment>
<reference evidence="4" key="1">
    <citation type="journal article" date="2020" name="Cell">
        <title>Large-Scale Comparative Analyses of Tick Genomes Elucidate Their Genetic Diversity and Vector Capacities.</title>
        <authorList>
            <consortium name="Tick Genome and Microbiome Consortium (TIGMIC)"/>
            <person name="Jia N."/>
            <person name="Wang J."/>
            <person name="Shi W."/>
            <person name="Du L."/>
            <person name="Sun Y."/>
            <person name="Zhan W."/>
            <person name="Jiang J.F."/>
            <person name="Wang Q."/>
            <person name="Zhang B."/>
            <person name="Ji P."/>
            <person name="Bell-Sakyi L."/>
            <person name="Cui X.M."/>
            <person name="Yuan T.T."/>
            <person name="Jiang B.G."/>
            <person name="Yang W.F."/>
            <person name="Lam T.T."/>
            <person name="Chang Q.C."/>
            <person name="Ding S.J."/>
            <person name="Wang X.J."/>
            <person name="Zhu J.G."/>
            <person name="Ruan X.D."/>
            <person name="Zhao L."/>
            <person name="Wei J.T."/>
            <person name="Ye R.Z."/>
            <person name="Que T.C."/>
            <person name="Du C.H."/>
            <person name="Zhou Y.H."/>
            <person name="Cheng J.X."/>
            <person name="Dai P.F."/>
            <person name="Guo W.B."/>
            <person name="Han X.H."/>
            <person name="Huang E.J."/>
            <person name="Li L.F."/>
            <person name="Wei W."/>
            <person name="Gao Y.C."/>
            <person name="Liu J.Z."/>
            <person name="Shao H.Z."/>
            <person name="Wang X."/>
            <person name="Wang C.C."/>
            <person name="Yang T.C."/>
            <person name="Huo Q.B."/>
            <person name="Li W."/>
            <person name="Chen H.Y."/>
            <person name="Chen S.E."/>
            <person name="Zhou L.G."/>
            <person name="Ni X.B."/>
            <person name="Tian J.H."/>
            <person name="Sheng Y."/>
            <person name="Liu T."/>
            <person name="Pan Y.S."/>
            <person name="Xia L.Y."/>
            <person name="Li J."/>
            <person name="Zhao F."/>
            <person name="Cao W.C."/>
        </authorList>
    </citation>
    <scope>NUCLEOTIDE SEQUENCE</scope>
    <source>
        <strain evidence="4">Rsan-2018</strain>
    </source>
</reference>
<dbReference type="GO" id="GO:0062129">
    <property type="term" value="C:chitin-based extracellular matrix"/>
    <property type="evidence" value="ECO:0007669"/>
    <property type="project" value="TreeGrafter"/>
</dbReference>
<proteinExistence type="predicted"/>
<keyword evidence="3" id="KW-0732">Signal</keyword>
<name>A0A9D4T1X4_RHISA</name>
<organism evidence="4 5">
    <name type="scientific">Rhipicephalus sanguineus</name>
    <name type="common">Brown dog tick</name>
    <name type="synonym">Ixodes sanguineus</name>
    <dbReference type="NCBI Taxonomy" id="34632"/>
    <lineage>
        <taxon>Eukaryota</taxon>
        <taxon>Metazoa</taxon>
        <taxon>Ecdysozoa</taxon>
        <taxon>Arthropoda</taxon>
        <taxon>Chelicerata</taxon>
        <taxon>Arachnida</taxon>
        <taxon>Acari</taxon>
        <taxon>Parasitiformes</taxon>
        <taxon>Ixodida</taxon>
        <taxon>Ixodoidea</taxon>
        <taxon>Ixodidae</taxon>
        <taxon>Rhipicephalinae</taxon>
        <taxon>Rhipicephalus</taxon>
        <taxon>Rhipicephalus</taxon>
    </lineage>
</organism>
<evidence type="ECO:0000313" key="5">
    <source>
        <dbReference type="Proteomes" id="UP000821837"/>
    </source>
</evidence>
<evidence type="ECO:0008006" key="6">
    <source>
        <dbReference type="Google" id="ProtNLM"/>
    </source>
</evidence>
<dbReference type="AlphaFoldDB" id="A0A9D4T1X4"/>
<keyword evidence="5" id="KW-1185">Reference proteome</keyword>
<evidence type="ECO:0000256" key="3">
    <source>
        <dbReference type="SAM" id="SignalP"/>
    </source>
</evidence>
<dbReference type="InterPro" id="IPR050468">
    <property type="entry name" value="Cuticle_Struct_Prot"/>
</dbReference>